<dbReference type="PANTHER" id="PTHR11848:SF298">
    <property type="entry name" value="DAWDLE, ISOFORM A"/>
    <property type="match status" value="1"/>
</dbReference>
<evidence type="ECO:0000313" key="8">
    <source>
        <dbReference type="EnsemblMetazoa" id="GPAI014979-PA"/>
    </source>
</evidence>
<proteinExistence type="inferred from homology"/>
<dbReference type="GO" id="GO:0008083">
    <property type="term" value="F:growth factor activity"/>
    <property type="evidence" value="ECO:0007669"/>
    <property type="project" value="UniProtKB-KW"/>
</dbReference>
<protein>
    <recommendedName>
        <fullName evidence="7">TGF-beta family profile domain-containing protein</fullName>
    </recommendedName>
</protein>
<dbReference type="SMART" id="SM00204">
    <property type="entry name" value="TGFB"/>
    <property type="match status" value="1"/>
</dbReference>
<dbReference type="InterPro" id="IPR015615">
    <property type="entry name" value="TGF-beta-rel"/>
</dbReference>
<dbReference type="AlphaFoldDB" id="A0A1A9ZHR9"/>
<dbReference type="Proteomes" id="UP000092445">
    <property type="component" value="Unassembled WGS sequence"/>
</dbReference>
<dbReference type="EnsemblMetazoa" id="GPAI014979-RA">
    <property type="protein sequence ID" value="GPAI014979-PA"/>
    <property type="gene ID" value="GPAI014979"/>
</dbReference>
<name>A0A1A9ZHR9_GLOPL</name>
<dbReference type="PANTHER" id="PTHR11848">
    <property type="entry name" value="TGF-BETA FAMILY"/>
    <property type="match status" value="1"/>
</dbReference>
<feature type="domain" description="TGF-beta family profile" evidence="7">
    <location>
        <begin position="330"/>
        <end position="449"/>
    </location>
</feature>
<evidence type="ECO:0000256" key="4">
    <source>
        <dbReference type="ARBA" id="ARBA00023030"/>
    </source>
</evidence>
<reference evidence="9" key="1">
    <citation type="submission" date="2014-03" db="EMBL/GenBank/DDBJ databases">
        <authorList>
            <person name="Aksoy S."/>
            <person name="Warren W."/>
            <person name="Wilson R.K."/>
        </authorList>
    </citation>
    <scope>NUCLEOTIDE SEQUENCE [LARGE SCALE GENOMIC DNA]</scope>
    <source>
        <strain evidence="9">IAEA</strain>
    </source>
</reference>
<sequence>MTKYIIAFVLFTFLTFENRRVYRRLLVSSHPSAEFSRQLHHEKSNESMPHIFHSHFHHAQASEYEINSDGAEDGLAEHLAPHKSLQIRHRMERKIQHFSERQKQLHALEKENHSTYNERNMKSSSRVWREIKANYKSNGHVSAALSKEKPWIENGELPFDVIDNRLPSVGETREVEEERDPRCPKCESSRKVAHVSEEELTQLRIEFVKHQILEKLRLKERPNVSAVGLPKPISEGVTIEDEHGSAIEKEFDDYYARTSKKFIFLQVDEWLKIDIEWPIKRWFGNHDLSHLIQITCQLCDIGSMEQMISTNKAYRPFIMVDTQNRRHLVRQKRSINCTDGVTECCREKLFIDFDDIGWGDWIIHPRGYDAYFCRGSCNSVASVTMATSQHSSTLQKLLSRSGNRRKHLELVPCCTAKQYSSLQLMFMDSNNTATQKTFPNMVVESCGCR</sequence>
<organism evidence="8 9">
    <name type="scientific">Glossina pallidipes</name>
    <name type="common">Tsetse fly</name>
    <dbReference type="NCBI Taxonomy" id="7398"/>
    <lineage>
        <taxon>Eukaryota</taxon>
        <taxon>Metazoa</taxon>
        <taxon>Ecdysozoa</taxon>
        <taxon>Arthropoda</taxon>
        <taxon>Hexapoda</taxon>
        <taxon>Insecta</taxon>
        <taxon>Pterygota</taxon>
        <taxon>Neoptera</taxon>
        <taxon>Endopterygota</taxon>
        <taxon>Diptera</taxon>
        <taxon>Brachycera</taxon>
        <taxon>Muscomorpha</taxon>
        <taxon>Hippoboscoidea</taxon>
        <taxon>Glossinidae</taxon>
        <taxon>Glossina</taxon>
    </lineage>
</organism>
<evidence type="ECO:0000259" key="7">
    <source>
        <dbReference type="PROSITE" id="PS51362"/>
    </source>
</evidence>
<dbReference type="SUPFAM" id="SSF57501">
    <property type="entry name" value="Cystine-knot cytokines"/>
    <property type="match status" value="1"/>
</dbReference>
<dbReference type="STRING" id="7398.A0A1A9ZHR9"/>
<comment type="subcellular location">
    <subcellularLocation>
        <location evidence="1">Secreted</location>
    </subcellularLocation>
</comment>
<keyword evidence="4 6" id="KW-0339">Growth factor</keyword>
<dbReference type="Gene3D" id="2.10.90.10">
    <property type="entry name" value="Cystine-knot cytokines"/>
    <property type="match status" value="1"/>
</dbReference>
<dbReference type="InterPro" id="IPR017948">
    <property type="entry name" value="TGFb_CS"/>
</dbReference>
<dbReference type="PROSITE" id="PS00250">
    <property type="entry name" value="TGF_BETA_1"/>
    <property type="match status" value="1"/>
</dbReference>
<keyword evidence="5" id="KW-1015">Disulfide bond</keyword>
<dbReference type="PROSITE" id="PS51362">
    <property type="entry name" value="TGF_BETA_2"/>
    <property type="match status" value="1"/>
</dbReference>
<dbReference type="InterPro" id="IPR029034">
    <property type="entry name" value="Cystine-knot_cytokine"/>
</dbReference>
<evidence type="ECO:0000256" key="1">
    <source>
        <dbReference type="ARBA" id="ARBA00004613"/>
    </source>
</evidence>
<dbReference type="GO" id="GO:0005615">
    <property type="term" value="C:extracellular space"/>
    <property type="evidence" value="ECO:0007669"/>
    <property type="project" value="TreeGrafter"/>
</dbReference>
<reference evidence="8" key="2">
    <citation type="submission" date="2020-05" db="UniProtKB">
        <authorList>
            <consortium name="EnsemblMetazoa"/>
        </authorList>
    </citation>
    <scope>IDENTIFICATION</scope>
    <source>
        <strain evidence="8">IAEA</strain>
    </source>
</reference>
<evidence type="ECO:0000256" key="5">
    <source>
        <dbReference type="ARBA" id="ARBA00023157"/>
    </source>
</evidence>
<evidence type="ECO:0000256" key="3">
    <source>
        <dbReference type="ARBA" id="ARBA00022525"/>
    </source>
</evidence>
<dbReference type="CDD" id="cd13752">
    <property type="entry name" value="TGF_beta_INHB"/>
    <property type="match status" value="1"/>
</dbReference>
<keyword evidence="3" id="KW-0964">Secreted</keyword>
<evidence type="ECO:0000256" key="2">
    <source>
        <dbReference type="ARBA" id="ARBA00006656"/>
    </source>
</evidence>
<dbReference type="Gene3D" id="2.60.120.970">
    <property type="match status" value="1"/>
</dbReference>
<accession>A0A1A9ZHR9</accession>
<comment type="similarity">
    <text evidence="2 6">Belongs to the TGF-beta family.</text>
</comment>
<dbReference type="VEuPathDB" id="VectorBase:GPAI014979"/>
<evidence type="ECO:0000313" key="9">
    <source>
        <dbReference type="Proteomes" id="UP000092445"/>
    </source>
</evidence>
<dbReference type="GO" id="GO:0005125">
    <property type="term" value="F:cytokine activity"/>
    <property type="evidence" value="ECO:0007669"/>
    <property type="project" value="TreeGrafter"/>
</dbReference>
<dbReference type="InterPro" id="IPR001839">
    <property type="entry name" value="TGF-b_C"/>
</dbReference>
<evidence type="ECO:0000256" key="6">
    <source>
        <dbReference type="RuleBase" id="RU000354"/>
    </source>
</evidence>
<keyword evidence="9" id="KW-1185">Reference proteome</keyword>
<dbReference type="Pfam" id="PF00019">
    <property type="entry name" value="TGF_beta"/>
    <property type="match status" value="1"/>
</dbReference>